<evidence type="ECO:0000256" key="4">
    <source>
        <dbReference type="ARBA" id="ARBA00023136"/>
    </source>
</evidence>
<accession>S7NRH8</accession>
<evidence type="ECO:0000256" key="5">
    <source>
        <dbReference type="ARBA" id="ARBA00023180"/>
    </source>
</evidence>
<dbReference type="GO" id="GO:0009897">
    <property type="term" value="C:external side of plasma membrane"/>
    <property type="evidence" value="ECO:0007669"/>
    <property type="project" value="TreeGrafter"/>
</dbReference>
<dbReference type="InterPro" id="IPR050208">
    <property type="entry name" value="MHC_class-I_related"/>
</dbReference>
<dbReference type="Proteomes" id="UP000052978">
    <property type="component" value="Unassembled WGS sequence"/>
</dbReference>
<keyword evidence="3" id="KW-0391">Immunity</keyword>
<dbReference type="GO" id="GO:0042605">
    <property type="term" value="F:peptide antigen binding"/>
    <property type="evidence" value="ECO:0007669"/>
    <property type="project" value="TreeGrafter"/>
</dbReference>
<keyword evidence="10" id="KW-1185">Reference proteome</keyword>
<dbReference type="GO" id="GO:0005615">
    <property type="term" value="C:extracellular space"/>
    <property type="evidence" value="ECO:0007669"/>
    <property type="project" value="TreeGrafter"/>
</dbReference>
<evidence type="ECO:0000256" key="3">
    <source>
        <dbReference type="ARBA" id="ARBA00022859"/>
    </source>
</evidence>
<evidence type="ECO:0000259" key="8">
    <source>
        <dbReference type="Pfam" id="PF00129"/>
    </source>
</evidence>
<evidence type="ECO:0000256" key="7">
    <source>
        <dbReference type="SAM" id="MobiDB-lite"/>
    </source>
</evidence>
<gene>
    <name evidence="9" type="ORF">D623_10001001</name>
</gene>
<keyword evidence="4" id="KW-0472">Membrane</keyword>
<dbReference type="PANTHER" id="PTHR16675">
    <property type="entry name" value="MHC CLASS I-RELATED"/>
    <property type="match status" value="1"/>
</dbReference>
<dbReference type="GO" id="GO:0006955">
    <property type="term" value="P:immune response"/>
    <property type="evidence" value="ECO:0007669"/>
    <property type="project" value="TreeGrafter"/>
</dbReference>
<name>S7NRH8_MYOBR</name>
<feature type="region of interest" description="Disordered" evidence="7">
    <location>
        <begin position="86"/>
        <end position="128"/>
    </location>
</feature>
<dbReference type="SUPFAM" id="SSF54452">
    <property type="entry name" value="MHC antigen-recognition domain"/>
    <property type="match status" value="1"/>
</dbReference>
<dbReference type="PANTHER" id="PTHR16675:SF251">
    <property type="entry name" value="HLA CLASS I HISTOCOMPATIBILITY ANTIGEN, C ALPHA CHAIN"/>
    <property type="match status" value="1"/>
</dbReference>
<protein>
    <submittedName>
        <fullName evidence="9">Patr class I histocompatibility antigen, B-2 alpha chain</fullName>
    </submittedName>
</protein>
<dbReference type="GO" id="GO:0002476">
    <property type="term" value="P:antigen processing and presentation of endogenous peptide antigen via MHC class Ib"/>
    <property type="evidence" value="ECO:0007669"/>
    <property type="project" value="TreeGrafter"/>
</dbReference>
<evidence type="ECO:0000256" key="6">
    <source>
        <dbReference type="RuleBase" id="RU004439"/>
    </source>
</evidence>
<dbReference type="PRINTS" id="PR01638">
    <property type="entry name" value="MHCCLASSI"/>
</dbReference>
<sequence>MYGCEVGPDGRLLRGYEQYAYDGADYIALNEDLTSWTAADMAAQITKRKWEAAHWAERMRSYLEGLCVESLLMYLEKGKESLQRAGTVRPGAIPSPSGWGSYKETGQGVSVRHPSLGSGREPPGCQVR</sequence>
<comment type="subcellular location">
    <subcellularLocation>
        <location evidence="1">Membrane</location>
        <topology evidence="1">Single-pass type I membrane protein</topology>
    </subcellularLocation>
</comment>
<evidence type="ECO:0000313" key="10">
    <source>
        <dbReference type="Proteomes" id="UP000052978"/>
    </source>
</evidence>
<reference evidence="9 10" key="1">
    <citation type="journal article" date="2013" name="Nat. Commun.">
        <title>Genome analysis reveals insights into physiology and longevity of the Brandt's bat Myotis brandtii.</title>
        <authorList>
            <person name="Seim I."/>
            <person name="Fang X."/>
            <person name="Xiong Z."/>
            <person name="Lobanov A.V."/>
            <person name="Huang Z."/>
            <person name="Ma S."/>
            <person name="Feng Y."/>
            <person name="Turanov A.A."/>
            <person name="Zhu Y."/>
            <person name="Lenz T.L."/>
            <person name="Gerashchenko M.V."/>
            <person name="Fan D."/>
            <person name="Hee Yim S."/>
            <person name="Yao X."/>
            <person name="Jordan D."/>
            <person name="Xiong Y."/>
            <person name="Ma Y."/>
            <person name="Lyapunov A.N."/>
            <person name="Chen G."/>
            <person name="Kulakova O.I."/>
            <person name="Sun Y."/>
            <person name="Lee S.G."/>
            <person name="Bronson R.T."/>
            <person name="Moskalev A.A."/>
            <person name="Sunyaev S.R."/>
            <person name="Zhang G."/>
            <person name="Krogh A."/>
            <person name="Wang J."/>
            <person name="Gladyshev V.N."/>
        </authorList>
    </citation>
    <scope>NUCLEOTIDE SEQUENCE [LARGE SCALE GENOMIC DNA]</scope>
</reference>
<dbReference type="GO" id="GO:0005102">
    <property type="term" value="F:signaling receptor binding"/>
    <property type="evidence" value="ECO:0007669"/>
    <property type="project" value="TreeGrafter"/>
</dbReference>
<evidence type="ECO:0000256" key="1">
    <source>
        <dbReference type="ARBA" id="ARBA00004479"/>
    </source>
</evidence>
<dbReference type="InterPro" id="IPR001039">
    <property type="entry name" value="MHC_I_a_a1/a2"/>
</dbReference>
<evidence type="ECO:0000313" key="9">
    <source>
        <dbReference type="EMBL" id="EPQ19340.1"/>
    </source>
</evidence>
<dbReference type="FunFam" id="3.30.500.10:FF:000001">
    <property type="entry name" value="H-2 class I histocompatibility antigen, alpha chain"/>
    <property type="match status" value="1"/>
</dbReference>
<dbReference type="GO" id="GO:0030670">
    <property type="term" value="C:phagocytic vesicle membrane"/>
    <property type="evidence" value="ECO:0007669"/>
    <property type="project" value="UniProtKB-ARBA"/>
</dbReference>
<keyword evidence="2" id="KW-0490">MHC I</keyword>
<keyword evidence="5" id="KW-0325">Glycoprotein</keyword>
<comment type="similarity">
    <text evidence="6">Belongs to the MHC class I family.</text>
</comment>
<dbReference type="InterPro" id="IPR011161">
    <property type="entry name" value="MHC_I-like_Ag-recog"/>
</dbReference>
<dbReference type="Pfam" id="PF00129">
    <property type="entry name" value="MHC_I"/>
    <property type="match status" value="1"/>
</dbReference>
<dbReference type="EMBL" id="KE164655">
    <property type="protein sequence ID" value="EPQ19340.1"/>
    <property type="molecule type" value="Genomic_DNA"/>
</dbReference>
<dbReference type="InterPro" id="IPR037055">
    <property type="entry name" value="MHC_I-like_Ag-recog_sf"/>
</dbReference>
<dbReference type="GO" id="GO:0002486">
    <property type="term" value="P:antigen processing and presentation of endogenous peptide antigen via MHC class I via ER pathway, TAP-independent"/>
    <property type="evidence" value="ECO:0007669"/>
    <property type="project" value="TreeGrafter"/>
</dbReference>
<dbReference type="GO" id="GO:0098553">
    <property type="term" value="C:lumenal side of endoplasmic reticulum membrane"/>
    <property type="evidence" value="ECO:0007669"/>
    <property type="project" value="UniProtKB-ARBA"/>
</dbReference>
<dbReference type="GO" id="GO:0042612">
    <property type="term" value="C:MHC class I protein complex"/>
    <property type="evidence" value="ECO:0007669"/>
    <property type="project" value="UniProtKB-KW"/>
</dbReference>
<dbReference type="AlphaFoldDB" id="S7NRH8"/>
<organism evidence="9 10">
    <name type="scientific">Myotis brandtii</name>
    <name type="common">Brandt's bat</name>
    <dbReference type="NCBI Taxonomy" id="109478"/>
    <lineage>
        <taxon>Eukaryota</taxon>
        <taxon>Metazoa</taxon>
        <taxon>Chordata</taxon>
        <taxon>Craniata</taxon>
        <taxon>Vertebrata</taxon>
        <taxon>Euteleostomi</taxon>
        <taxon>Mammalia</taxon>
        <taxon>Eutheria</taxon>
        <taxon>Laurasiatheria</taxon>
        <taxon>Chiroptera</taxon>
        <taxon>Yangochiroptera</taxon>
        <taxon>Vespertilionidae</taxon>
        <taxon>Myotis</taxon>
    </lineage>
</organism>
<dbReference type="Gene3D" id="3.30.500.10">
    <property type="entry name" value="MHC class I-like antigen recognition-like"/>
    <property type="match status" value="1"/>
</dbReference>
<proteinExistence type="inferred from homology"/>
<dbReference type="InterPro" id="IPR011162">
    <property type="entry name" value="MHC_I/II-like_Ag-recog"/>
</dbReference>
<feature type="domain" description="MHC class I-like antigen recognition-like" evidence="8">
    <location>
        <begin position="1"/>
        <end position="82"/>
    </location>
</feature>
<evidence type="ECO:0000256" key="2">
    <source>
        <dbReference type="ARBA" id="ARBA00022451"/>
    </source>
</evidence>
<dbReference type="GO" id="GO:0001916">
    <property type="term" value="P:positive regulation of T cell mediated cytotoxicity"/>
    <property type="evidence" value="ECO:0007669"/>
    <property type="project" value="TreeGrafter"/>
</dbReference>